<sequence length="160" mass="16719">MTRVGCTGHQNLSGATRREVARLIADRLTRLPGDGLVGLTSLAEGSDQAFAFAVLAAGGELCAIVPSDRYESAFQSPGAAAVYRQLLGLAAERVVLPFTDPGEDAYLAAGQRVVEDSDVLLAVWDGREAGGVGGTADIVAYARKRGVETHVIWPPGARRA</sequence>
<organism evidence="1 2">
    <name type="scientific">Streptomyces roseoverticillatus</name>
    <dbReference type="NCBI Taxonomy" id="66429"/>
    <lineage>
        <taxon>Bacteria</taxon>
        <taxon>Bacillati</taxon>
        <taxon>Actinomycetota</taxon>
        <taxon>Actinomycetes</taxon>
        <taxon>Kitasatosporales</taxon>
        <taxon>Streptomycetaceae</taxon>
        <taxon>Streptomyces</taxon>
    </lineage>
</organism>
<name>A0ABV3IMC5_9ACTN</name>
<proteinExistence type="predicted"/>
<dbReference type="Gene3D" id="3.40.50.450">
    <property type="match status" value="1"/>
</dbReference>
<reference evidence="1 2" key="1">
    <citation type="submission" date="2024-06" db="EMBL/GenBank/DDBJ databases">
        <title>The Natural Products Discovery Center: Release of the First 8490 Sequenced Strains for Exploring Actinobacteria Biosynthetic Diversity.</title>
        <authorList>
            <person name="Kalkreuter E."/>
            <person name="Kautsar S.A."/>
            <person name="Yang D."/>
            <person name="Bader C.D."/>
            <person name="Teijaro C.N."/>
            <person name="Fluegel L."/>
            <person name="Davis C.M."/>
            <person name="Simpson J.R."/>
            <person name="Lauterbach L."/>
            <person name="Steele A.D."/>
            <person name="Gui C."/>
            <person name="Meng S."/>
            <person name="Li G."/>
            <person name="Viehrig K."/>
            <person name="Ye F."/>
            <person name="Su P."/>
            <person name="Kiefer A.F."/>
            <person name="Nichols A."/>
            <person name="Cepeda A.J."/>
            <person name="Yan W."/>
            <person name="Fan B."/>
            <person name="Jiang Y."/>
            <person name="Adhikari A."/>
            <person name="Zheng C.-J."/>
            <person name="Schuster L."/>
            <person name="Cowan T.M."/>
            <person name="Smanski M.J."/>
            <person name="Chevrette M.G."/>
            <person name="De Carvalho L.P.S."/>
            <person name="Shen B."/>
        </authorList>
    </citation>
    <scope>NUCLEOTIDE SEQUENCE [LARGE SCALE GENOMIC DNA]</scope>
    <source>
        <strain evidence="1 2">NPDC053791</strain>
    </source>
</reference>
<dbReference type="EMBL" id="JBFASG010000001">
    <property type="protein sequence ID" value="MEV4921605.1"/>
    <property type="molecule type" value="Genomic_DNA"/>
</dbReference>
<dbReference type="RefSeq" id="WP_366086461.1">
    <property type="nucleotide sequence ID" value="NZ_JBFASG010000001.1"/>
</dbReference>
<evidence type="ECO:0000313" key="2">
    <source>
        <dbReference type="Proteomes" id="UP001552479"/>
    </source>
</evidence>
<accession>A0ABV3IMC5</accession>
<protein>
    <submittedName>
        <fullName evidence="1">Uncharacterized protein</fullName>
    </submittedName>
</protein>
<dbReference type="Proteomes" id="UP001552479">
    <property type="component" value="Unassembled WGS sequence"/>
</dbReference>
<dbReference type="SUPFAM" id="SSF102405">
    <property type="entry name" value="MCP/YpsA-like"/>
    <property type="match status" value="1"/>
</dbReference>
<comment type="caution">
    <text evidence="1">The sequence shown here is derived from an EMBL/GenBank/DDBJ whole genome shotgun (WGS) entry which is preliminary data.</text>
</comment>
<evidence type="ECO:0000313" key="1">
    <source>
        <dbReference type="EMBL" id="MEV4921605.1"/>
    </source>
</evidence>
<keyword evidence="2" id="KW-1185">Reference proteome</keyword>
<gene>
    <name evidence="1" type="ORF">AB0L03_01910</name>
</gene>